<dbReference type="GO" id="GO:0016740">
    <property type="term" value="F:transferase activity"/>
    <property type="evidence" value="ECO:0007669"/>
    <property type="project" value="UniProtKB-KW"/>
</dbReference>
<dbReference type="GO" id="GO:0006487">
    <property type="term" value="P:protein N-linked glycosylation"/>
    <property type="evidence" value="ECO:0007669"/>
    <property type="project" value="TreeGrafter"/>
</dbReference>
<sequence>MNQTLAIIPHYRHLATLPQVVDAVRACGLPVLVVDDGSGTDCTAALNALRGEQIDVLFLPENGGKGAAVKSGLQWAQAHGFSHALQIDADAQHSFLDVPALLAQSAEQPQALVCAQPVYGSDAPKARLYGRKITNFWNMLHTLSLDIKDGLCGLRIYPVAAANQLIHERTIGNGMDFDNEILIRLYWRGVPLRWLPTPVRYHADGVSHFHAWRDNVLISKMHARLFFDHLAQRLLGKAP</sequence>
<organism evidence="2 3">
    <name type="scientific">Conchiformibius steedae</name>
    <dbReference type="NCBI Taxonomy" id="153493"/>
    <lineage>
        <taxon>Bacteria</taxon>
        <taxon>Pseudomonadati</taxon>
        <taxon>Pseudomonadota</taxon>
        <taxon>Betaproteobacteria</taxon>
        <taxon>Neisseriales</taxon>
        <taxon>Neisseriaceae</taxon>
        <taxon>Conchiformibius</taxon>
    </lineage>
</organism>
<dbReference type="PANTHER" id="PTHR10859:SF91">
    <property type="entry name" value="DOLICHYL-PHOSPHATE BETA-GLUCOSYLTRANSFERASE"/>
    <property type="match status" value="1"/>
</dbReference>
<evidence type="ECO:0000259" key="1">
    <source>
        <dbReference type="Pfam" id="PF00535"/>
    </source>
</evidence>
<feature type="domain" description="Glycosyltransferase 2-like" evidence="1">
    <location>
        <begin position="7"/>
        <end position="136"/>
    </location>
</feature>
<dbReference type="InterPro" id="IPR001173">
    <property type="entry name" value="Glyco_trans_2-like"/>
</dbReference>
<dbReference type="AlphaFoldDB" id="A0A3P2A3M0"/>
<name>A0A3P2A3M0_9NEIS</name>
<dbReference type="CDD" id="cd04179">
    <property type="entry name" value="DPM_DPG-synthase_like"/>
    <property type="match status" value="1"/>
</dbReference>
<proteinExistence type="predicted"/>
<keyword evidence="3" id="KW-1185">Reference proteome</keyword>
<dbReference type="OrthoDB" id="9808633at2"/>
<keyword evidence="2" id="KW-0808">Transferase</keyword>
<dbReference type="PANTHER" id="PTHR10859">
    <property type="entry name" value="GLYCOSYL TRANSFERASE"/>
    <property type="match status" value="1"/>
</dbReference>
<gene>
    <name evidence="2" type="ORF">EII21_06350</name>
</gene>
<evidence type="ECO:0000313" key="3">
    <source>
        <dbReference type="Proteomes" id="UP000269923"/>
    </source>
</evidence>
<dbReference type="Proteomes" id="UP000269923">
    <property type="component" value="Unassembled WGS sequence"/>
</dbReference>
<dbReference type="RefSeq" id="WP_124794873.1">
    <property type="nucleotide sequence ID" value="NZ_RQYC01000008.1"/>
</dbReference>
<dbReference type="InterPro" id="IPR029044">
    <property type="entry name" value="Nucleotide-diphossugar_trans"/>
</dbReference>
<comment type="caution">
    <text evidence="2">The sequence shown here is derived from an EMBL/GenBank/DDBJ whole genome shotgun (WGS) entry which is preliminary data.</text>
</comment>
<dbReference type="Gene3D" id="3.90.550.10">
    <property type="entry name" value="Spore Coat Polysaccharide Biosynthesis Protein SpsA, Chain A"/>
    <property type="match status" value="1"/>
</dbReference>
<dbReference type="EMBL" id="RQYC01000008">
    <property type="protein sequence ID" value="RRD90042.1"/>
    <property type="molecule type" value="Genomic_DNA"/>
</dbReference>
<accession>A0A3P2A3M0</accession>
<protein>
    <submittedName>
        <fullName evidence="2">Glycosyltransferase family 2 protein</fullName>
    </submittedName>
</protein>
<dbReference type="SUPFAM" id="SSF53448">
    <property type="entry name" value="Nucleotide-diphospho-sugar transferases"/>
    <property type="match status" value="1"/>
</dbReference>
<dbReference type="Pfam" id="PF00535">
    <property type="entry name" value="Glycos_transf_2"/>
    <property type="match status" value="1"/>
</dbReference>
<reference evidence="2 3" key="1">
    <citation type="submission" date="2018-11" db="EMBL/GenBank/DDBJ databases">
        <title>Genomes From Bacteria Associated with the Canine Oral Cavity: a Test Case for Automated Genome-Based Taxonomic Assignment.</title>
        <authorList>
            <person name="Coil D.A."/>
            <person name="Jospin G."/>
            <person name="Darling A.E."/>
            <person name="Wallis C."/>
            <person name="Davis I.J."/>
            <person name="Harris S."/>
            <person name="Eisen J.A."/>
            <person name="Holcombe L.J."/>
            <person name="O'Flynn C."/>
        </authorList>
    </citation>
    <scope>NUCLEOTIDE SEQUENCE [LARGE SCALE GENOMIC DNA]</scope>
    <source>
        <strain evidence="2 3">COT-280</strain>
    </source>
</reference>
<dbReference type="STRING" id="1121352.GCA_000620925_00009"/>
<evidence type="ECO:0000313" key="2">
    <source>
        <dbReference type="EMBL" id="RRD90042.1"/>
    </source>
</evidence>